<keyword evidence="2" id="KW-1133">Transmembrane helix</keyword>
<reference evidence="3 4" key="1">
    <citation type="submission" date="2019-09" db="EMBL/GenBank/DDBJ databases">
        <title>Draft genome of the ectomycorrhizal ascomycete Sphaerosporella brunnea.</title>
        <authorList>
            <consortium name="DOE Joint Genome Institute"/>
            <person name="Benucci G.M."/>
            <person name="Marozzi G."/>
            <person name="Antonielli L."/>
            <person name="Sanchez S."/>
            <person name="Marco P."/>
            <person name="Wang X."/>
            <person name="Falini L.B."/>
            <person name="Barry K."/>
            <person name="Haridas S."/>
            <person name="Lipzen A."/>
            <person name="Labutti K."/>
            <person name="Grigoriev I.V."/>
            <person name="Murat C."/>
            <person name="Martin F."/>
            <person name="Albertini E."/>
            <person name="Donnini D."/>
            <person name="Bonito G."/>
        </authorList>
    </citation>
    <scope>NUCLEOTIDE SEQUENCE [LARGE SCALE GENOMIC DNA]</scope>
    <source>
        <strain evidence="3 4">Sb_GMNB300</strain>
    </source>
</reference>
<protein>
    <submittedName>
        <fullName evidence="3">Uncharacterized protein</fullName>
    </submittedName>
</protein>
<feature type="region of interest" description="Disordered" evidence="1">
    <location>
        <begin position="138"/>
        <end position="195"/>
    </location>
</feature>
<dbReference type="InParanoid" id="A0A5J5EIR0"/>
<keyword evidence="2" id="KW-0812">Transmembrane</keyword>
<accession>A0A5J5EIR0</accession>
<proteinExistence type="predicted"/>
<name>A0A5J5EIR0_9PEZI</name>
<organism evidence="3 4">
    <name type="scientific">Sphaerosporella brunnea</name>
    <dbReference type="NCBI Taxonomy" id="1250544"/>
    <lineage>
        <taxon>Eukaryota</taxon>
        <taxon>Fungi</taxon>
        <taxon>Dikarya</taxon>
        <taxon>Ascomycota</taxon>
        <taxon>Pezizomycotina</taxon>
        <taxon>Pezizomycetes</taxon>
        <taxon>Pezizales</taxon>
        <taxon>Pyronemataceae</taxon>
        <taxon>Sphaerosporella</taxon>
    </lineage>
</organism>
<evidence type="ECO:0000313" key="3">
    <source>
        <dbReference type="EMBL" id="KAA8895612.1"/>
    </source>
</evidence>
<keyword evidence="2" id="KW-0472">Membrane</keyword>
<sequence length="195" mass="20366">MNGGAGSSAMESLSMILDDAERCEEGIRMLWQVVLFLFVLTGLHRIILLLATHAFFYCCSSSSFQSKVSAAFCALLSLLSPPPEASASSSSSSSSSSASAASSFPDLHARKVLRTANAQQGGTTATATALTSFSPTAAADAAESATPSNDNSNEVGPISFLASSDPRRCRAKKKRSIDLSTKEKRCSKESSPVLS</sequence>
<evidence type="ECO:0000256" key="1">
    <source>
        <dbReference type="SAM" id="MobiDB-lite"/>
    </source>
</evidence>
<dbReference type="EMBL" id="VXIS01000254">
    <property type="protein sequence ID" value="KAA8895612.1"/>
    <property type="molecule type" value="Genomic_DNA"/>
</dbReference>
<gene>
    <name evidence="3" type="ORF">FN846DRAFT_328589</name>
</gene>
<feature type="transmembrane region" description="Helical" evidence="2">
    <location>
        <begin position="34"/>
        <end position="57"/>
    </location>
</feature>
<comment type="caution">
    <text evidence="3">The sequence shown here is derived from an EMBL/GenBank/DDBJ whole genome shotgun (WGS) entry which is preliminary data.</text>
</comment>
<dbReference type="Proteomes" id="UP000326924">
    <property type="component" value="Unassembled WGS sequence"/>
</dbReference>
<dbReference type="AlphaFoldDB" id="A0A5J5EIR0"/>
<evidence type="ECO:0000313" key="4">
    <source>
        <dbReference type="Proteomes" id="UP000326924"/>
    </source>
</evidence>
<feature type="compositionally biased region" description="Basic and acidic residues" evidence="1">
    <location>
        <begin position="176"/>
        <end position="188"/>
    </location>
</feature>
<evidence type="ECO:0000256" key="2">
    <source>
        <dbReference type="SAM" id="Phobius"/>
    </source>
</evidence>
<feature type="compositionally biased region" description="Low complexity" evidence="1">
    <location>
        <begin position="138"/>
        <end position="148"/>
    </location>
</feature>
<keyword evidence="4" id="KW-1185">Reference proteome</keyword>